<accession>A0A2H9TP82</accession>
<keyword evidence="8" id="KW-1185">Reference proteome</keyword>
<dbReference type="GO" id="GO:0035556">
    <property type="term" value="P:intracellular signal transduction"/>
    <property type="evidence" value="ECO:0007669"/>
    <property type="project" value="TreeGrafter"/>
</dbReference>
<dbReference type="PROSITE" id="PS50011">
    <property type="entry name" value="PROTEIN_KINASE_DOM"/>
    <property type="match status" value="1"/>
</dbReference>
<dbReference type="GO" id="GO:0005524">
    <property type="term" value="F:ATP binding"/>
    <property type="evidence" value="ECO:0007669"/>
    <property type="project" value="UniProtKB-UniRule"/>
</dbReference>
<dbReference type="OrthoDB" id="4062651at2759"/>
<reference evidence="7 8" key="1">
    <citation type="submission" date="2016-10" db="EMBL/GenBank/DDBJ databases">
        <title>The genome of Paramicrosporidium saccamoebae is the missing link in understanding Cryptomycota and Microsporidia evolution.</title>
        <authorList>
            <person name="Quandt C.A."/>
            <person name="Beaudet D."/>
            <person name="Corsaro D."/>
            <person name="Michel R."/>
            <person name="Corradi N."/>
            <person name="James T."/>
        </authorList>
    </citation>
    <scope>NUCLEOTIDE SEQUENCE [LARGE SCALE GENOMIC DNA]</scope>
    <source>
        <strain evidence="7 8">KSL3</strain>
    </source>
</reference>
<feature type="compositionally biased region" description="Basic and acidic residues" evidence="5">
    <location>
        <begin position="1"/>
        <end position="21"/>
    </location>
</feature>
<proteinExistence type="inferred from homology"/>
<dbReference type="Proteomes" id="UP000240830">
    <property type="component" value="Unassembled WGS sequence"/>
</dbReference>
<protein>
    <submittedName>
        <fullName evidence="7">Serine/threonine-dual specificity kinase domain-containing protein</fullName>
    </submittedName>
</protein>
<sequence length="452" mass="51080">MDARRAPDTSHDHLMPEEFPDKPPVVGTRRSVHDSPELVFASREARGVPQESPNRERNSFYRRQRRERLSSASEAESITGDDKEFLFPIERDSKPSMKASSSLQSCSYSSSPRSSHKVRAHSVSVTNPLCKSSYASLPQSPATSFLAQFAQPDDWRGQQDVEDGAIIDKYRVGRVIGRGSFSECREAIFDDGSGDERVAMKIIKSDKTECESLSDFDKELAVWRRLRHDNILPLLDCIRSDGMRIAVSPVADNGTLLEYITTHGPFSEAQAKILFRQICQAVSHMHNDHGIVHRDIKLDNILLDSQLRPYLCDFGLSECTRHDDEFDIHCQEGRCRRSEGELFCKGSLWYIPPEELNPDLLTRSPKLAQGEYRKKGDVWSLGIVLYGMVTGKLPFTDDFLPRLQATVTTGQYPPLPESLSRSLHDLMSKLLIVDVDDRPCIAKVVMHEWLGT</sequence>
<dbReference type="InterPro" id="IPR017441">
    <property type="entry name" value="Protein_kinase_ATP_BS"/>
</dbReference>
<evidence type="ECO:0000256" key="1">
    <source>
        <dbReference type="ARBA" id="ARBA00022741"/>
    </source>
</evidence>
<evidence type="ECO:0000313" key="8">
    <source>
        <dbReference type="Proteomes" id="UP000240830"/>
    </source>
</evidence>
<keyword evidence="7" id="KW-0808">Transferase</keyword>
<comment type="similarity">
    <text evidence="4">Belongs to the protein kinase superfamily.</text>
</comment>
<dbReference type="GO" id="GO:0004674">
    <property type="term" value="F:protein serine/threonine kinase activity"/>
    <property type="evidence" value="ECO:0007669"/>
    <property type="project" value="UniProtKB-KW"/>
</dbReference>
<evidence type="ECO:0000256" key="5">
    <source>
        <dbReference type="SAM" id="MobiDB-lite"/>
    </source>
</evidence>
<keyword evidence="1 3" id="KW-0547">Nucleotide-binding</keyword>
<evidence type="ECO:0000259" key="6">
    <source>
        <dbReference type="PROSITE" id="PS50011"/>
    </source>
</evidence>
<dbReference type="Pfam" id="PF00069">
    <property type="entry name" value="Pkinase"/>
    <property type="match status" value="1"/>
</dbReference>
<dbReference type="SMART" id="SM00220">
    <property type="entry name" value="S_TKc"/>
    <property type="match status" value="1"/>
</dbReference>
<dbReference type="PANTHER" id="PTHR24346:SF110">
    <property type="entry name" value="NON-SPECIFIC SERINE_THREONINE PROTEIN KINASE"/>
    <property type="match status" value="1"/>
</dbReference>
<keyword evidence="4" id="KW-0723">Serine/threonine-protein kinase</keyword>
<feature type="region of interest" description="Disordered" evidence="5">
    <location>
        <begin position="1"/>
        <end position="115"/>
    </location>
</feature>
<dbReference type="GO" id="GO:0005737">
    <property type="term" value="C:cytoplasm"/>
    <property type="evidence" value="ECO:0007669"/>
    <property type="project" value="TreeGrafter"/>
</dbReference>
<keyword evidence="7" id="KW-0418">Kinase</keyword>
<feature type="compositionally biased region" description="Low complexity" evidence="5">
    <location>
        <begin position="100"/>
        <end position="113"/>
    </location>
</feature>
<dbReference type="InterPro" id="IPR000719">
    <property type="entry name" value="Prot_kinase_dom"/>
</dbReference>
<feature type="binding site" evidence="3">
    <location>
        <position position="201"/>
    </location>
    <ligand>
        <name>ATP</name>
        <dbReference type="ChEBI" id="CHEBI:30616"/>
    </ligand>
</feature>
<gene>
    <name evidence="7" type="ORF">PSACC_00645</name>
</gene>
<feature type="compositionally biased region" description="Basic and acidic residues" evidence="5">
    <location>
        <begin position="80"/>
        <end position="95"/>
    </location>
</feature>
<evidence type="ECO:0000256" key="4">
    <source>
        <dbReference type="RuleBase" id="RU000304"/>
    </source>
</evidence>
<dbReference type="PROSITE" id="PS00107">
    <property type="entry name" value="PROTEIN_KINASE_ATP"/>
    <property type="match status" value="1"/>
</dbReference>
<evidence type="ECO:0000256" key="2">
    <source>
        <dbReference type="ARBA" id="ARBA00022840"/>
    </source>
</evidence>
<evidence type="ECO:0000313" key="7">
    <source>
        <dbReference type="EMBL" id="PJF19542.1"/>
    </source>
</evidence>
<dbReference type="PANTHER" id="PTHR24346">
    <property type="entry name" value="MAP/MICROTUBULE AFFINITY-REGULATING KINASE"/>
    <property type="match status" value="1"/>
</dbReference>
<keyword evidence="2 3" id="KW-0067">ATP-binding</keyword>
<feature type="domain" description="Protein kinase" evidence="6">
    <location>
        <begin position="170"/>
        <end position="450"/>
    </location>
</feature>
<evidence type="ECO:0000256" key="3">
    <source>
        <dbReference type="PROSITE-ProRule" id="PRU10141"/>
    </source>
</evidence>
<dbReference type="InterPro" id="IPR008271">
    <property type="entry name" value="Ser/Thr_kinase_AS"/>
</dbReference>
<dbReference type="Gene3D" id="1.10.510.10">
    <property type="entry name" value="Transferase(Phosphotransferase) domain 1"/>
    <property type="match status" value="1"/>
</dbReference>
<dbReference type="SUPFAM" id="SSF56112">
    <property type="entry name" value="Protein kinase-like (PK-like)"/>
    <property type="match status" value="1"/>
</dbReference>
<organism evidence="7 8">
    <name type="scientific">Paramicrosporidium saccamoebae</name>
    <dbReference type="NCBI Taxonomy" id="1246581"/>
    <lineage>
        <taxon>Eukaryota</taxon>
        <taxon>Fungi</taxon>
        <taxon>Fungi incertae sedis</taxon>
        <taxon>Cryptomycota</taxon>
        <taxon>Cryptomycota incertae sedis</taxon>
        <taxon>Paramicrosporidium</taxon>
    </lineage>
</organism>
<comment type="caution">
    <text evidence="7">The sequence shown here is derived from an EMBL/GenBank/DDBJ whole genome shotgun (WGS) entry which is preliminary data.</text>
</comment>
<dbReference type="AlphaFoldDB" id="A0A2H9TP82"/>
<name>A0A2H9TP82_9FUNG</name>
<dbReference type="STRING" id="1246581.A0A2H9TP82"/>
<dbReference type="EMBL" id="MTSL01000053">
    <property type="protein sequence ID" value="PJF19542.1"/>
    <property type="molecule type" value="Genomic_DNA"/>
</dbReference>
<dbReference type="PROSITE" id="PS00108">
    <property type="entry name" value="PROTEIN_KINASE_ST"/>
    <property type="match status" value="1"/>
</dbReference>
<dbReference type="InterPro" id="IPR011009">
    <property type="entry name" value="Kinase-like_dom_sf"/>
</dbReference>